<protein>
    <submittedName>
        <fullName evidence="1">Uncharacterized protein</fullName>
    </submittedName>
</protein>
<proteinExistence type="predicted"/>
<reference evidence="1" key="1">
    <citation type="submission" date="2022-10" db="EMBL/GenBank/DDBJ databases">
        <title>Tapping the CABI collections for fungal endophytes: first genome assemblies for Collariella, Neodidymelliopsis, Ascochyta clinopodiicola, Didymella pomorum, Didymosphaeria variabile, Neocosmospora piperis and Neocucurbitaria cava.</title>
        <authorList>
            <person name="Hill R."/>
        </authorList>
    </citation>
    <scope>NUCLEOTIDE SEQUENCE</scope>
    <source>
        <strain evidence="1">IMI 366586</strain>
    </source>
</reference>
<dbReference type="AlphaFoldDB" id="A0A9W8WG01"/>
<dbReference type="Proteomes" id="UP001140502">
    <property type="component" value="Unassembled WGS sequence"/>
</dbReference>
<dbReference type="EMBL" id="JAPEUR010000068">
    <property type="protein sequence ID" value="KAJ4323629.1"/>
    <property type="molecule type" value="Genomic_DNA"/>
</dbReference>
<evidence type="ECO:0000313" key="1">
    <source>
        <dbReference type="EMBL" id="KAJ4323629.1"/>
    </source>
</evidence>
<name>A0A9W8WG01_9HYPO</name>
<accession>A0A9W8WG01</accession>
<organism evidence="1 2">
    <name type="scientific">Fusarium piperis</name>
    <dbReference type="NCBI Taxonomy" id="1435070"/>
    <lineage>
        <taxon>Eukaryota</taxon>
        <taxon>Fungi</taxon>
        <taxon>Dikarya</taxon>
        <taxon>Ascomycota</taxon>
        <taxon>Pezizomycotina</taxon>
        <taxon>Sordariomycetes</taxon>
        <taxon>Hypocreomycetidae</taxon>
        <taxon>Hypocreales</taxon>
        <taxon>Nectriaceae</taxon>
        <taxon>Fusarium</taxon>
        <taxon>Fusarium solani species complex</taxon>
    </lineage>
</organism>
<sequence length="482" mass="54401">MIDFNGAPMPFHIDLNGAAPLPFQMICLNGDAPTPLKVGNRNAPPKPVILFHSSCFKFKPFTISNDFLAITAHSTRLSELEESRRFKRIQRLLAPKIYELLPANFPFELMTMIAGHLVRESAMVTAKNQSVFSQASDITVNLSEDVYASYSVVDGVRYISSLRNLDTDNGGEYHRVLNAKQQGVVSSIRICEDHLGIKFVQFLPLTTSPSKAPVVRGWWRDISPSRWSRDVARLKFSAILVESDGIKLRNITDAFGGGPGSKKCHMSWPDPDYLSKHGDLIRHNYDSHYSLTQNVRMTYFDCNSPGITGYTMGSRIYFNKVGPENEPFVKHIACDEVFELPFRRRSLIPTFESHVPHENLWFASRCELEGVKEVTLCRDVSVPHKPVIGMLVQKTDGHRDCLGQFRFDKTLETIQADRSGGLYVGLQRTPDTTYVADVRGFRPEDSWPGPKSVSWIEMPWSGTLEWKFKQADCAVMHIPAAK</sequence>
<dbReference type="OrthoDB" id="5153231at2759"/>
<gene>
    <name evidence="1" type="ORF">N0V84_004237</name>
</gene>
<evidence type="ECO:0000313" key="2">
    <source>
        <dbReference type="Proteomes" id="UP001140502"/>
    </source>
</evidence>
<keyword evidence="2" id="KW-1185">Reference proteome</keyword>
<comment type="caution">
    <text evidence="1">The sequence shown here is derived from an EMBL/GenBank/DDBJ whole genome shotgun (WGS) entry which is preliminary data.</text>
</comment>